<evidence type="ECO:0000313" key="2">
    <source>
        <dbReference type="EMBL" id="MEN7550363.1"/>
    </source>
</evidence>
<proteinExistence type="predicted"/>
<gene>
    <name evidence="2" type="ORF">AAG747_20765</name>
</gene>
<feature type="transmembrane region" description="Helical" evidence="1">
    <location>
        <begin position="216"/>
        <end position="236"/>
    </location>
</feature>
<dbReference type="EMBL" id="JBDKWZ010000013">
    <property type="protein sequence ID" value="MEN7550363.1"/>
    <property type="molecule type" value="Genomic_DNA"/>
</dbReference>
<dbReference type="RefSeq" id="WP_346823144.1">
    <property type="nucleotide sequence ID" value="NZ_JBDKWZ010000013.1"/>
</dbReference>
<dbReference type="AlphaFoldDB" id="A0AAW9SD32"/>
<keyword evidence="1" id="KW-0812">Transmembrane</keyword>
<keyword evidence="3" id="KW-1185">Reference proteome</keyword>
<protein>
    <submittedName>
        <fullName evidence="2">Uncharacterized protein</fullName>
    </submittedName>
</protein>
<accession>A0AAW9SD32</accession>
<reference evidence="2 3" key="1">
    <citation type="submission" date="2024-04" db="EMBL/GenBank/DDBJ databases">
        <title>Novel genus in family Flammeovirgaceae.</title>
        <authorList>
            <person name="Nguyen T.H."/>
            <person name="Vuong T.Q."/>
            <person name="Le H."/>
            <person name="Kim S.-G."/>
        </authorList>
    </citation>
    <scope>NUCLEOTIDE SEQUENCE [LARGE SCALE GENOMIC DNA]</scope>
    <source>
        <strain evidence="2 3">JCM 23209</strain>
    </source>
</reference>
<keyword evidence="1" id="KW-1133">Transmembrane helix</keyword>
<sequence>MMEATLNQFNQIILEGSRILPQAVWYQIDLPEQGIVVLDSFVLRNEFSEGFKASTHLRLMLMESFSEEDWEVLQKHHKQTYKRLHSELPAPPPKSKILCHVVCTDDAQTEHSYTILREMAERIAKLRHWVISDIAINKPNIRLAENLDIPLYKIPGKKYLPKDLPPRPIGVWVNELQHQLVVYTKSYPYFLAFVLLPVLLMLFAVSVIMINNELPLYSVIPINVLALFLFSIAFMVEYRIIIDNAGVELECNSILFWWVKRNRFRDFMPWNAIEEIQTMSSSREKTVLEDHVAIVSDNHIISVPTKHAHWIWMKIMVWLSENREQIGKQDK</sequence>
<comment type="caution">
    <text evidence="2">The sequence shown here is derived from an EMBL/GenBank/DDBJ whole genome shotgun (WGS) entry which is preliminary data.</text>
</comment>
<evidence type="ECO:0000256" key="1">
    <source>
        <dbReference type="SAM" id="Phobius"/>
    </source>
</evidence>
<feature type="transmembrane region" description="Helical" evidence="1">
    <location>
        <begin position="189"/>
        <end position="210"/>
    </location>
</feature>
<evidence type="ECO:0000313" key="3">
    <source>
        <dbReference type="Proteomes" id="UP001403385"/>
    </source>
</evidence>
<organism evidence="2 3">
    <name type="scientific">Rapidithrix thailandica</name>
    <dbReference type="NCBI Taxonomy" id="413964"/>
    <lineage>
        <taxon>Bacteria</taxon>
        <taxon>Pseudomonadati</taxon>
        <taxon>Bacteroidota</taxon>
        <taxon>Cytophagia</taxon>
        <taxon>Cytophagales</taxon>
        <taxon>Flammeovirgaceae</taxon>
        <taxon>Rapidithrix</taxon>
    </lineage>
</organism>
<name>A0AAW9SD32_9BACT</name>
<keyword evidence="1" id="KW-0472">Membrane</keyword>
<dbReference type="Proteomes" id="UP001403385">
    <property type="component" value="Unassembled WGS sequence"/>
</dbReference>